<dbReference type="Pfam" id="PF00582">
    <property type="entry name" value="Usp"/>
    <property type="match status" value="1"/>
</dbReference>
<dbReference type="Proteomes" id="UP000579523">
    <property type="component" value="Unassembled WGS sequence"/>
</dbReference>
<dbReference type="AlphaFoldDB" id="A0A7W7PS52"/>
<comment type="caution">
    <text evidence="2">The sequence shown here is derived from an EMBL/GenBank/DDBJ whole genome shotgun (WGS) entry which is preliminary data.</text>
</comment>
<evidence type="ECO:0000259" key="1">
    <source>
        <dbReference type="Pfam" id="PF00582"/>
    </source>
</evidence>
<evidence type="ECO:0000313" key="3">
    <source>
        <dbReference type="Proteomes" id="UP000579523"/>
    </source>
</evidence>
<dbReference type="EMBL" id="JACHJI010000005">
    <property type="protein sequence ID" value="MBB4899433.1"/>
    <property type="molecule type" value="Genomic_DNA"/>
</dbReference>
<dbReference type="InterPro" id="IPR014729">
    <property type="entry name" value="Rossmann-like_a/b/a_fold"/>
</dbReference>
<dbReference type="InterPro" id="IPR006016">
    <property type="entry name" value="UspA"/>
</dbReference>
<keyword evidence="3" id="KW-1185">Reference proteome</keyword>
<evidence type="ECO:0000313" key="2">
    <source>
        <dbReference type="EMBL" id="MBB4899433.1"/>
    </source>
</evidence>
<dbReference type="Gene3D" id="3.40.50.620">
    <property type="entry name" value="HUPs"/>
    <property type="match status" value="1"/>
</dbReference>
<organism evidence="2 3">
    <name type="scientific">Streptomyces griseomycini</name>
    <dbReference type="NCBI Taxonomy" id="66895"/>
    <lineage>
        <taxon>Bacteria</taxon>
        <taxon>Bacillati</taxon>
        <taxon>Actinomycetota</taxon>
        <taxon>Actinomycetes</taxon>
        <taxon>Kitasatosporales</taxon>
        <taxon>Streptomycetaceae</taxon>
        <taxon>Streptomyces</taxon>
    </lineage>
</organism>
<dbReference type="RefSeq" id="WP_229890032.1">
    <property type="nucleotide sequence ID" value="NZ_BMTK01000014.1"/>
</dbReference>
<gene>
    <name evidence="2" type="ORF">FHS37_003493</name>
</gene>
<proteinExistence type="predicted"/>
<sequence length="141" mass="15174">MQADAESEDTENIGRRDVVLGVDVTDPCDEVIEFAFEAARTRHKRLRVLSAWSAPDPLTLGPGEVGLVSDPQRTDERLGFLSAVLRVWCDRCPDAEVLATVVRGKPASALTKAASGAELLVVGHRLTDPPRTPRTGPVPPP</sequence>
<feature type="domain" description="UspA" evidence="1">
    <location>
        <begin position="16"/>
        <end position="125"/>
    </location>
</feature>
<name>A0A7W7PS52_9ACTN</name>
<protein>
    <recommendedName>
        <fullName evidence="1">UspA domain-containing protein</fullName>
    </recommendedName>
</protein>
<dbReference type="SUPFAM" id="SSF52402">
    <property type="entry name" value="Adenine nucleotide alpha hydrolases-like"/>
    <property type="match status" value="1"/>
</dbReference>
<accession>A0A7W7PS52</accession>
<reference evidence="2 3" key="1">
    <citation type="submission" date="2020-08" db="EMBL/GenBank/DDBJ databases">
        <title>Genomic Encyclopedia of Type Strains, Phase III (KMG-III): the genomes of soil and plant-associated and newly described type strains.</title>
        <authorList>
            <person name="Whitman W."/>
        </authorList>
    </citation>
    <scope>NUCLEOTIDE SEQUENCE [LARGE SCALE GENOMIC DNA]</scope>
    <source>
        <strain evidence="2 3">CECT 3273</strain>
    </source>
</reference>